<dbReference type="CDD" id="cd09602">
    <property type="entry name" value="M1_APN"/>
    <property type="match status" value="1"/>
</dbReference>
<dbReference type="SUPFAM" id="SSF55486">
    <property type="entry name" value="Metalloproteases ('zincins'), catalytic domain"/>
    <property type="match status" value="1"/>
</dbReference>
<organism evidence="17 18">
    <name type="scientific">Cellulomonas iranensis</name>
    <dbReference type="NCBI Taxonomy" id="76862"/>
    <lineage>
        <taxon>Bacteria</taxon>
        <taxon>Bacillati</taxon>
        <taxon>Actinomycetota</taxon>
        <taxon>Actinomycetes</taxon>
        <taxon>Micrococcales</taxon>
        <taxon>Cellulomonadaceae</taxon>
        <taxon>Cellulomonas</taxon>
    </lineage>
</organism>
<keyword evidence="7" id="KW-0645">Protease</keyword>
<comment type="cofactor">
    <cofactor evidence="2">
        <name>Zn(2+)</name>
        <dbReference type="ChEBI" id="CHEBI:29105"/>
    </cofactor>
</comment>
<dbReference type="InterPro" id="IPR024571">
    <property type="entry name" value="ERAP1-like_C_dom"/>
</dbReference>
<feature type="domain" description="Peptidase M1 membrane alanine aminopeptidase" evidence="14">
    <location>
        <begin position="243"/>
        <end position="452"/>
    </location>
</feature>
<evidence type="ECO:0000259" key="14">
    <source>
        <dbReference type="Pfam" id="PF01433"/>
    </source>
</evidence>
<sequence>MPGENLTRAEAAERAALVRTHAYDVELDLTTGPTTFASRTTVRFAATPGASTFVDLVAPAVHEVVLNGRRLDPAEVVADSRIHLSDLAAENELTVVADCAYMHTGEGLHRFVDPVDDEVYLYSQFEVADSRRVFAVFEQPDLKATFTFTVTAPAHWTVVSNYPQVGEPEPVPGGRNLNGGRDAGTATWRFETTPRISSYITAVVAGPYHGEHGELTSSDGRTIPLGVYCRASLAQHLDTDEILDVTRAGFAFYEEKFGFPYPFAKYDQLFVPEFNAGAMENAGAVTFLESYVFRSKVPEATIERRAVTILHELAHMWFGDLVTMRWWDDLWLNESFAEYASTLAAAEATRWTSSWTTFSSLEKSWAYRQDQLPSTHPIVADMRDLEDVEVNFDGITYAKGASVLKQLVSWVGQEQFFAGVRAYFQQHAWGNTQLRDLLTELEATSGRDLSAWSALWLEKAGVTLLRPAVEVDADGVITSFAVLQEVPDEHPVQRPHRLAVGGYELQGDGDDARLVRTVRVELDVDGARTEVPELVGVPRPALLLVNDDDLAYAKVRLDPHSLATAVAHLDKFTDSLPRTLVWAAAWDATRDGETPARDFVDLVLGNVAHETDSSVVLVLLRQLATTLDLYVAPEHREATSVAAADRLHALAQAAPAGSDLQLQLVKAFAARARTAAQLDAVADLLDGRVTLDGLSIDTDLRWELLTALVAGGRAGEADVAAQQAADPTATGQRAAAAARAAVPTPEAKEAAWAAVVTGDELPNALQAATISGFGRVHDASLLLPFVERYFASLEGVWSDKTNEMAQNVVLGLYPTELADDARADVLGATDAWLAAHPDAPAALRRLLAESRDGVRRALAAQEADRRRA</sequence>
<dbReference type="InterPro" id="IPR045357">
    <property type="entry name" value="Aminopeptidase_N-like_N"/>
</dbReference>
<protein>
    <recommendedName>
        <fullName evidence="5">Aminopeptidase N</fullName>
        <ecNumber evidence="4">3.4.11.2</ecNumber>
    </recommendedName>
    <alternativeName>
        <fullName evidence="12">Alanine aminopeptidase</fullName>
    </alternativeName>
    <alternativeName>
        <fullName evidence="13">Lysyl aminopeptidase</fullName>
    </alternativeName>
</protein>
<evidence type="ECO:0000256" key="8">
    <source>
        <dbReference type="ARBA" id="ARBA00022723"/>
    </source>
</evidence>
<dbReference type="InterPro" id="IPR042097">
    <property type="entry name" value="Aminopeptidase_N-like_N_sf"/>
</dbReference>
<dbReference type="InterPro" id="IPR014782">
    <property type="entry name" value="Peptidase_M1_dom"/>
</dbReference>
<evidence type="ECO:0000259" key="16">
    <source>
        <dbReference type="Pfam" id="PF17900"/>
    </source>
</evidence>
<comment type="catalytic activity">
    <reaction evidence="1">
        <text>Release of an N-terminal amino acid, Xaa-|-Yaa- from a peptide, amide or arylamide. Xaa is preferably Ala, but may be most amino acids including Pro (slow action). When a terminal hydrophobic residue is followed by a prolyl residue, the two may be released as an intact Xaa-Pro dipeptide.</text>
        <dbReference type="EC" id="3.4.11.2"/>
    </reaction>
</comment>
<evidence type="ECO:0000256" key="2">
    <source>
        <dbReference type="ARBA" id="ARBA00001947"/>
    </source>
</evidence>
<evidence type="ECO:0000256" key="3">
    <source>
        <dbReference type="ARBA" id="ARBA00010136"/>
    </source>
</evidence>
<dbReference type="RefSeq" id="WP_070319949.1">
    <property type="nucleotide sequence ID" value="NZ_JAUSVM010000001.1"/>
</dbReference>
<evidence type="ECO:0000313" key="18">
    <source>
        <dbReference type="Proteomes" id="UP001240250"/>
    </source>
</evidence>
<proteinExistence type="inferred from homology"/>
<dbReference type="NCBIfam" id="TIGR02412">
    <property type="entry name" value="pepN_strep_liv"/>
    <property type="match status" value="1"/>
</dbReference>
<dbReference type="InterPro" id="IPR050344">
    <property type="entry name" value="Peptidase_M1_aminopeptidases"/>
</dbReference>
<dbReference type="Pfam" id="PF01433">
    <property type="entry name" value="Peptidase_M1"/>
    <property type="match status" value="1"/>
</dbReference>
<evidence type="ECO:0000313" key="17">
    <source>
        <dbReference type="EMBL" id="MDQ0423945.1"/>
    </source>
</evidence>
<accession>A0ABU0GF12</accession>
<keyword evidence="18" id="KW-1185">Reference proteome</keyword>
<evidence type="ECO:0000256" key="12">
    <source>
        <dbReference type="ARBA" id="ARBA00029811"/>
    </source>
</evidence>
<dbReference type="PANTHER" id="PTHR11533">
    <property type="entry name" value="PROTEASE M1 ZINC METALLOPROTEASE"/>
    <property type="match status" value="1"/>
</dbReference>
<dbReference type="EMBL" id="JAUSVM010000001">
    <property type="protein sequence ID" value="MDQ0423945.1"/>
    <property type="molecule type" value="Genomic_DNA"/>
</dbReference>
<evidence type="ECO:0000256" key="11">
    <source>
        <dbReference type="ARBA" id="ARBA00023049"/>
    </source>
</evidence>
<keyword evidence="11" id="KW-0482">Metalloprotease</keyword>
<dbReference type="Gene3D" id="2.60.40.1730">
    <property type="entry name" value="tricorn interacting facor f3 domain"/>
    <property type="match status" value="1"/>
</dbReference>
<dbReference type="PANTHER" id="PTHR11533:SF174">
    <property type="entry name" value="PUROMYCIN-SENSITIVE AMINOPEPTIDASE-RELATED"/>
    <property type="match status" value="1"/>
</dbReference>
<evidence type="ECO:0000256" key="13">
    <source>
        <dbReference type="ARBA" id="ARBA00031533"/>
    </source>
</evidence>
<comment type="similarity">
    <text evidence="3">Belongs to the peptidase M1 family.</text>
</comment>
<dbReference type="Proteomes" id="UP001240250">
    <property type="component" value="Unassembled WGS sequence"/>
</dbReference>
<evidence type="ECO:0000256" key="9">
    <source>
        <dbReference type="ARBA" id="ARBA00022801"/>
    </source>
</evidence>
<reference evidence="17 18" key="1">
    <citation type="submission" date="2023-07" db="EMBL/GenBank/DDBJ databases">
        <title>Sequencing the genomes of 1000 actinobacteria strains.</title>
        <authorList>
            <person name="Klenk H.-P."/>
        </authorList>
    </citation>
    <scope>NUCLEOTIDE SEQUENCE [LARGE SCALE GENOMIC DNA]</scope>
    <source>
        <strain evidence="17 18">DSM 14785</strain>
    </source>
</reference>
<evidence type="ECO:0000256" key="4">
    <source>
        <dbReference type="ARBA" id="ARBA00012564"/>
    </source>
</evidence>
<keyword evidence="10" id="KW-0862">Zinc</keyword>
<dbReference type="EC" id="3.4.11.2" evidence="4"/>
<dbReference type="GO" id="GO:0016285">
    <property type="term" value="F:alanyl aminopeptidase activity"/>
    <property type="evidence" value="ECO:0007669"/>
    <property type="project" value="UniProtKB-EC"/>
</dbReference>
<dbReference type="PRINTS" id="PR00756">
    <property type="entry name" value="ALADIPTASE"/>
</dbReference>
<keyword evidence="6 17" id="KW-0031">Aminopeptidase</keyword>
<feature type="domain" description="Aminopeptidase N-like N-terminal" evidence="16">
    <location>
        <begin position="118"/>
        <end position="200"/>
    </location>
</feature>
<evidence type="ECO:0000256" key="5">
    <source>
        <dbReference type="ARBA" id="ARBA00015611"/>
    </source>
</evidence>
<evidence type="ECO:0000256" key="1">
    <source>
        <dbReference type="ARBA" id="ARBA00000098"/>
    </source>
</evidence>
<dbReference type="Gene3D" id="1.10.390.10">
    <property type="entry name" value="Neutral Protease Domain 2"/>
    <property type="match status" value="1"/>
</dbReference>
<dbReference type="InterPro" id="IPR027268">
    <property type="entry name" value="Peptidase_M4/M1_CTD_sf"/>
</dbReference>
<evidence type="ECO:0000256" key="10">
    <source>
        <dbReference type="ARBA" id="ARBA00022833"/>
    </source>
</evidence>
<evidence type="ECO:0000259" key="15">
    <source>
        <dbReference type="Pfam" id="PF11838"/>
    </source>
</evidence>
<evidence type="ECO:0000256" key="7">
    <source>
        <dbReference type="ARBA" id="ARBA00022670"/>
    </source>
</evidence>
<name>A0ABU0GF12_9CELL</name>
<keyword evidence="9 17" id="KW-0378">Hydrolase</keyword>
<dbReference type="Pfam" id="PF17900">
    <property type="entry name" value="Peptidase_M1_N"/>
    <property type="match status" value="1"/>
</dbReference>
<evidence type="ECO:0000256" key="6">
    <source>
        <dbReference type="ARBA" id="ARBA00022438"/>
    </source>
</evidence>
<keyword evidence="8" id="KW-0479">Metal-binding</keyword>
<dbReference type="InterPro" id="IPR012778">
    <property type="entry name" value="Pept_M1_aminopeptidase"/>
</dbReference>
<dbReference type="SUPFAM" id="SSF63737">
    <property type="entry name" value="Leukotriene A4 hydrolase N-terminal domain"/>
    <property type="match status" value="1"/>
</dbReference>
<dbReference type="Pfam" id="PF11838">
    <property type="entry name" value="ERAP1_C"/>
    <property type="match status" value="1"/>
</dbReference>
<gene>
    <name evidence="17" type="ORF">JO380_000326</name>
</gene>
<dbReference type="InterPro" id="IPR001930">
    <property type="entry name" value="Peptidase_M1"/>
</dbReference>
<feature type="domain" description="ERAP1-like C-terminal" evidence="15">
    <location>
        <begin position="543"/>
        <end position="856"/>
    </location>
</feature>
<comment type="caution">
    <text evidence="17">The sequence shown here is derived from an EMBL/GenBank/DDBJ whole genome shotgun (WGS) entry which is preliminary data.</text>
</comment>